<reference evidence="13" key="1">
    <citation type="submission" date="2025-08" db="UniProtKB">
        <authorList>
            <consortium name="Ensembl"/>
        </authorList>
    </citation>
    <scope>IDENTIFICATION</scope>
</reference>
<dbReference type="Gene3D" id="1.10.167.10">
    <property type="entry name" value="Regulator of G-protein Signalling 4, domain 2"/>
    <property type="match status" value="1"/>
</dbReference>
<dbReference type="Gene3D" id="2.30.42.10">
    <property type="match status" value="1"/>
</dbReference>
<dbReference type="Proteomes" id="UP000694621">
    <property type="component" value="Unplaced"/>
</dbReference>
<evidence type="ECO:0000256" key="6">
    <source>
        <dbReference type="ARBA" id="ARBA00022658"/>
    </source>
</evidence>
<evidence type="ECO:0000259" key="11">
    <source>
        <dbReference type="PROSITE" id="PS50010"/>
    </source>
</evidence>
<dbReference type="CDD" id="cd00160">
    <property type="entry name" value="RhoGEF"/>
    <property type="match status" value="1"/>
</dbReference>
<evidence type="ECO:0000256" key="9">
    <source>
        <dbReference type="SAM" id="MobiDB-lite"/>
    </source>
</evidence>
<dbReference type="Pfam" id="PF00621">
    <property type="entry name" value="RhoGEF"/>
    <property type="match status" value="1"/>
</dbReference>
<evidence type="ECO:0000256" key="8">
    <source>
        <dbReference type="ARBA" id="ARBA00023136"/>
    </source>
</evidence>
<dbReference type="InterPro" id="IPR001849">
    <property type="entry name" value="PH_domain"/>
</dbReference>
<evidence type="ECO:0000259" key="12">
    <source>
        <dbReference type="PROSITE" id="PS50106"/>
    </source>
</evidence>
<evidence type="ECO:0000256" key="5">
    <source>
        <dbReference type="ARBA" id="ARBA00022553"/>
    </source>
</evidence>
<feature type="domain" description="PH" evidence="10">
    <location>
        <begin position="738"/>
        <end position="851"/>
    </location>
</feature>
<dbReference type="GO" id="GO:0016020">
    <property type="term" value="C:membrane"/>
    <property type="evidence" value="ECO:0007669"/>
    <property type="project" value="UniProtKB-SubCell"/>
</dbReference>
<feature type="region of interest" description="Disordered" evidence="9">
    <location>
        <begin position="880"/>
        <end position="927"/>
    </location>
</feature>
<dbReference type="SMART" id="SM00325">
    <property type="entry name" value="RhoGEF"/>
    <property type="match status" value="1"/>
</dbReference>
<dbReference type="FunFam" id="2.30.29.30:FF:000072">
    <property type="entry name" value="Rho guanine nucleotide exchange factor 1"/>
    <property type="match status" value="1"/>
</dbReference>
<dbReference type="GO" id="GO:0005096">
    <property type="term" value="F:GTPase activator activity"/>
    <property type="evidence" value="ECO:0007669"/>
    <property type="project" value="UniProtKB-KW"/>
</dbReference>
<dbReference type="InterPro" id="IPR011993">
    <property type="entry name" value="PH-like_dom_sf"/>
</dbReference>
<feature type="compositionally biased region" description="Polar residues" evidence="9">
    <location>
        <begin position="223"/>
        <end position="242"/>
    </location>
</feature>
<keyword evidence="4" id="KW-0963">Cytoplasm</keyword>
<dbReference type="PANTHER" id="PTHR45872:SF3">
    <property type="entry name" value="RHO GUANINE NUCLEOTIDE EXCHANGE FACTOR 12"/>
    <property type="match status" value="1"/>
</dbReference>
<evidence type="ECO:0000256" key="1">
    <source>
        <dbReference type="ARBA" id="ARBA00004370"/>
    </source>
</evidence>
<evidence type="ECO:0000256" key="2">
    <source>
        <dbReference type="ARBA" id="ARBA00004496"/>
    </source>
</evidence>
<dbReference type="GO" id="GO:0001664">
    <property type="term" value="F:G protein-coupled receptor binding"/>
    <property type="evidence" value="ECO:0007669"/>
    <property type="project" value="TreeGrafter"/>
</dbReference>
<dbReference type="InterPro" id="IPR037801">
    <property type="entry name" value="ARHGEF12_PH"/>
</dbReference>
<dbReference type="Ensembl" id="ENSAMXT00005012542.1">
    <property type="protein sequence ID" value="ENSAMXP00005011276.1"/>
    <property type="gene ID" value="ENSAMXG00005006038.1"/>
</dbReference>
<feature type="region of interest" description="Disordered" evidence="9">
    <location>
        <begin position="11"/>
        <end position="33"/>
    </location>
</feature>
<dbReference type="InterPro" id="IPR036305">
    <property type="entry name" value="RGS_sf"/>
</dbReference>
<keyword evidence="8" id="KW-0472">Membrane</keyword>
<dbReference type="SMART" id="SM00233">
    <property type="entry name" value="PH"/>
    <property type="match status" value="1"/>
</dbReference>
<dbReference type="PROSITE" id="PS50003">
    <property type="entry name" value="PH_DOMAIN"/>
    <property type="match status" value="1"/>
</dbReference>
<dbReference type="PANTHER" id="PTHR45872">
    <property type="entry name" value="RHO GUANINE NUCLEOTIDE EXCHANGE FACTOR 2, ISOFORM D"/>
    <property type="match status" value="1"/>
</dbReference>
<feature type="region of interest" description="Disordered" evidence="9">
    <location>
        <begin position="1032"/>
        <end position="1070"/>
    </location>
</feature>
<dbReference type="GO" id="GO:0007186">
    <property type="term" value="P:G protein-coupled receptor signaling pathway"/>
    <property type="evidence" value="ECO:0007669"/>
    <property type="project" value="InterPro"/>
</dbReference>
<dbReference type="Pfam" id="PF17838">
    <property type="entry name" value="PH_16"/>
    <property type="match status" value="1"/>
</dbReference>
<dbReference type="GO" id="GO:0007266">
    <property type="term" value="P:Rho protein signal transduction"/>
    <property type="evidence" value="ECO:0007669"/>
    <property type="project" value="InterPro"/>
</dbReference>
<dbReference type="Gene3D" id="1.20.900.10">
    <property type="entry name" value="Dbl homology (DH) domain"/>
    <property type="match status" value="1"/>
</dbReference>
<dbReference type="SUPFAM" id="SSF50156">
    <property type="entry name" value="PDZ domain-like"/>
    <property type="match status" value="1"/>
</dbReference>
<feature type="compositionally biased region" description="Basic and acidic residues" evidence="9">
    <location>
        <begin position="12"/>
        <end position="25"/>
    </location>
</feature>
<keyword evidence="5" id="KW-0597">Phosphoprotein</keyword>
<dbReference type="FunFam" id="1.20.900.10:FF:000006">
    <property type="entry name" value="Rho guanine nucleotide exchange factor (GEF) 11"/>
    <property type="match status" value="1"/>
</dbReference>
<dbReference type="PROSITE" id="PS50106">
    <property type="entry name" value="PDZ"/>
    <property type="match status" value="1"/>
</dbReference>
<evidence type="ECO:0000259" key="10">
    <source>
        <dbReference type="PROSITE" id="PS50003"/>
    </source>
</evidence>
<evidence type="ECO:0000256" key="4">
    <source>
        <dbReference type="ARBA" id="ARBA00022490"/>
    </source>
</evidence>
<feature type="region of interest" description="Disordered" evidence="9">
    <location>
        <begin position="111"/>
        <end position="158"/>
    </location>
</feature>
<evidence type="ECO:0000256" key="3">
    <source>
        <dbReference type="ARBA" id="ARBA00022468"/>
    </source>
</evidence>
<dbReference type="AlphaFoldDB" id="A0A8B9J8Z5"/>
<evidence type="ECO:0000313" key="13">
    <source>
        <dbReference type="Ensembl" id="ENSAMXP00005011276.1"/>
    </source>
</evidence>
<dbReference type="GO" id="GO:0005085">
    <property type="term" value="F:guanyl-nucleotide exchange factor activity"/>
    <property type="evidence" value="ECO:0007669"/>
    <property type="project" value="UniProtKB-KW"/>
</dbReference>
<feature type="region of interest" description="Disordered" evidence="9">
    <location>
        <begin position="1091"/>
        <end position="1114"/>
    </location>
</feature>
<feature type="compositionally biased region" description="Low complexity" evidence="9">
    <location>
        <begin position="139"/>
        <end position="158"/>
    </location>
</feature>
<proteinExistence type="predicted"/>
<feature type="domain" description="DH" evidence="11">
    <location>
        <begin position="514"/>
        <end position="696"/>
    </location>
</feature>
<dbReference type="PROSITE" id="PS50010">
    <property type="entry name" value="DH_2"/>
    <property type="match status" value="1"/>
</dbReference>
<feature type="compositionally biased region" description="Polar residues" evidence="9">
    <location>
        <begin position="283"/>
        <end position="295"/>
    </location>
</feature>
<dbReference type="SUPFAM" id="SSF50729">
    <property type="entry name" value="PH domain-like"/>
    <property type="match status" value="1"/>
</dbReference>
<evidence type="ECO:0000313" key="14">
    <source>
        <dbReference type="Proteomes" id="UP000694621"/>
    </source>
</evidence>
<feature type="compositionally biased region" description="Polar residues" evidence="9">
    <location>
        <begin position="255"/>
        <end position="271"/>
    </location>
</feature>
<dbReference type="Gene3D" id="2.30.29.30">
    <property type="entry name" value="Pleckstrin-homology domain (PH domain)/Phosphotyrosine-binding domain (PTB)"/>
    <property type="match status" value="1"/>
</dbReference>
<evidence type="ECO:0000256" key="7">
    <source>
        <dbReference type="ARBA" id="ARBA00023054"/>
    </source>
</evidence>
<dbReference type="SMART" id="SM00228">
    <property type="entry name" value="PDZ"/>
    <property type="match status" value="1"/>
</dbReference>
<dbReference type="SUPFAM" id="SSF48065">
    <property type="entry name" value="DBL homology domain (DH-domain)"/>
    <property type="match status" value="1"/>
</dbReference>
<keyword evidence="3" id="KW-0343">GTPase activation</keyword>
<dbReference type="InterPro" id="IPR015212">
    <property type="entry name" value="RGS-like_dom"/>
</dbReference>
<accession>A0A8B9J8Z5</accession>
<sequence length="1206" mass="134524">NISCLKSVSILSRDHPPDKKPKSDKVPTPPSLEFDPTGLVQRCVIIQKDENGFGLTVSGDNPVFVQLVKEDGAAMRAGVQTGDRIIKVRNEFLKISGSYVALTVLGRPPGMPQIPLSEGDGEGDPTSTLSSPHSPGLPTTTERSSSSSNTSPSDRITSPLPLHLLCVSVRNPTPKLLKEIQEAKKHIPLLQDQLNKATGDGSLSPRPGETEVEEGGDVDSPLPWQSDSVTETSWSNNTTPVTLNPVPESPYQRDTPCQSPKTPRDSLTSCPSPDAEDTPDMVSESSAPHGQTPYCSPQIIGAEDDDFDTEQEQMNGQCSCFQTIELLKSRPAHLAAFLHHVVSQFDPAPLLCYLYAELYKQSNSKDTRRLFTEIHTAFMDRTAHLKVPLTDAISADLGKLRYRRKPDLIPEDVQRQYVQQLQDTLLPDIQKHLEDFRQKRSMGLTLAEAELTRLDTERVRDRVAMERERSRAEHIINKIDEIGATVKKIDATVKKIGATVKKLGATVGELRGTLFYTERAHLRMLKVLDNVFYQRMTRETILPPADIKNIFTNLEEIVQMHVSIMEQMTAIRKKNETAVVDIIGDDLLSWFSGAEEEKIKHAVGTFCSNQPFALELIKSRQKKDQRFASFVQDAESNRQCRRLQLKDMIPVEMQRLTKYPLLLESIAKYTDDAEEKSKVKRAGECCRNILNHVNQEVKEAENKQRLEDYQRRLDLSSLKQSEHPMIAEFKNLDLTKRKMVHEGPLSWKVNKDKTIELYTLLLEDILVLMQRQDEKLILKCHSKNLAGTAETKHIFSPIIKLSTVMVRSVATDNKSFFVLSMSDNGAQIYELMAQTVSEQRTWQCLITQRADSMKGKQPNVIPLPQTDGVRDAVEMINSSVPKMNKDQDSLSTGSNQSPEKDTTSCTEIMPGSSAGTNPFETKSEDEGEVESLLPVQDEEEVEAEEVDEEEVEAFLDSDLAYKLPFLKQGSRQAIAIEEKDSEVFDMPPLMADEALRNLAALRQLLINHMASQEEVDKGERGETRAHELRMGSLQGAADTAAPSGSVENGAEKTEMMQARPENAQELPSGDTGFFETSEEYAGSYMVLEGYGGSGESSTDDDVQGSSIEPTAAGDSGIDLKKLLSSSSSQSGGPNLSRQVMTHLRLLQANLQQLKDVESKYNQLCQKHPEEAATDSEENKGNCSRFYFLFIYLFLYTTQMWLHNVGA</sequence>
<organism evidence="13 14">
    <name type="scientific">Astyanax mexicanus</name>
    <name type="common">Blind cave fish</name>
    <name type="synonym">Astyanax fasciatus mexicanus</name>
    <dbReference type="NCBI Taxonomy" id="7994"/>
    <lineage>
        <taxon>Eukaryota</taxon>
        <taxon>Metazoa</taxon>
        <taxon>Chordata</taxon>
        <taxon>Craniata</taxon>
        <taxon>Vertebrata</taxon>
        <taxon>Euteleostomi</taxon>
        <taxon>Actinopterygii</taxon>
        <taxon>Neopterygii</taxon>
        <taxon>Teleostei</taxon>
        <taxon>Ostariophysi</taxon>
        <taxon>Characiformes</taxon>
        <taxon>Characoidei</taxon>
        <taxon>Acestrorhamphidae</taxon>
        <taxon>Acestrorhamphinae</taxon>
        <taxon>Astyanax</taxon>
    </lineage>
</organism>
<name>A0A8B9J8Z5_ASTMX</name>
<dbReference type="InterPro" id="IPR044926">
    <property type="entry name" value="RGS_subdomain_2"/>
</dbReference>
<dbReference type="InterPro" id="IPR036034">
    <property type="entry name" value="PDZ_sf"/>
</dbReference>
<dbReference type="GO" id="GO:0005737">
    <property type="term" value="C:cytoplasm"/>
    <property type="evidence" value="ECO:0007669"/>
    <property type="project" value="UniProtKB-SubCell"/>
</dbReference>
<protein>
    <submittedName>
        <fullName evidence="13">Rho guanine nucleotide exchange factor (GEF) 12b</fullName>
    </submittedName>
</protein>
<keyword evidence="6" id="KW-0344">Guanine-nucleotide releasing factor</keyword>
<dbReference type="CDD" id="cd13390">
    <property type="entry name" value="PH_LARG"/>
    <property type="match status" value="1"/>
</dbReference>
<dbReference type="InterPro" id="IPR001478">
    <property type="entry name" value="PDZ"/>
</dbReference>
<feature type="domain" description="PDZ" evidence="12">
    <location>
        <begin position="43"/>
        <end position="94"/>
    </location>
</feature>
<dbReference type="Pfam" id="PF00595">
    <property type="entry name" value="PDZ"/>
    <property type="match status" value="1"/>
</dbReference>
<dbReference type="SUPFAM" id="SSF48097">
    <property type="entry name" value="Regulator of G-protein signaling, RGS"/>
    <property type="match status" value="1"/>
</dbReference>
<dbReference type="Pfam" id="PF09128">
    <property type="entry name" value="RGS-like"/>
    <property type="match status" value="1"/>
</dbReference>
<keyword evidence="7" id="KW-0175">Coiled coil</keyword>
<feature type="region of interest" description="Disordered" evidence="9">
    <location>
        <begin position="191"/>
        <end position="301"/>
    </location>
</feature>
<dbReference type="InterPro" id="IPR000219">
    <property type="entry name" value="DH_dom"/>
</dbReference>
<dbReference type="InterPro" id="IPR041020">
    <property type="entry name" value="PH_16"/>
</dbReference>
<dbReference type="InterPro" id="IPR035899">
    <property type="entry name" value="DBL_dom_sf"/>
</dbReference>
<comment type="subcellular location">
    <subcellularLocation>
        <location evidence="2">Cytoplasm</location>
    </subcellularLocation>
    <subcellularLocation>
        <location evidence="1">Membrane</location>
    </subcellularLocation>
</comment>